<organism evidence="2 3">
    <name type="scientific">Caulobacter endophyticus</name>
    <dbReference type="NCBI Taxonomy" id="2172652"/>
    <lineage>
        <taxon>Bacteria</taxon>
        <taxon>Pseudomonadati</taxon>
        <taxon>Pseudomonadota</taxon>
        <taxon>Alphaproteobacteria</taxon>
        <taxon>Caulobacterales</taxon>
        <taxon>Caulobacteraceae</taxon>
        <taxon>Caulobacter</taxon>
    </lineage>
</organism>
<comment type="caution">
    <text evidence="2">The sequence shown here is derived from an EMBL/GenBank/DDBJ whole genome shotgun (WGS) entry which is preliminary data.</text>
</comment>
<dbReference type="RefSeq" id="WP_146198079.1">
    <property type="nucleotide sequence ID" value="NZ_QDKQ01000076.1"/>
</dbReference>
<name>A0A2T9JFH1_9CAUL</name>
<keyword evidence="3" id="KW-1185">Reference proteome</keyword>
<proteinExistence type="predicted"/>
<dbReference type="Proteomes" id="UP000245073">
    <property type="component" value="Unassembled WGS sequence"/>
</dbReference>
<feature type="domain" description="DNA-binding" evidence="1">
    <location>
        <begin position="1"/>
        <end position="79"/>
    </location>
</feature>
<dbReference type="InterPro" id="IPR024967">
    <property type="entry name" value="DNA-bd_IS481-type"/>
</dbReference>
<feature type="non-terminal residue" evidence="2">
    <location>
        <position position="83"/>
    </location>
</feature>
<evidence type="ECO:0000259" key="1">
    <source>
        <dbReference type="Pfam" id="PF13011"/>
    </source>
</evidence>
<dbReference type="SUPFAM" id="SSF46689">
    <property type="entry name" value="Homeodomain-like"/>
    <property type="match status" value="1"/>
</dbReference>
<reference evidence="2 3" key="1">
    <citation type="submission" date="2018-04" db="EMBL/GenBank/DDBJ databases">
        <title>The genome sequence of Caulobacter sp. 744.</title>
        <authorList>
            <person name="Gao J."/>
            <person name="Sun J."/>
        </authorList>
    </citation>
    <scope>NUCLEOTIDE SEQUENCE [LARGE SCALE GENOMIC DNA]</scope>
    <source>
        <strain evidence="2 3">774</strain>
    </source>
</reference>
<dbReference type="Pfam" id="PF13011">
    <property type="entry name" value="LZ_Tnp_IS481"/>
    <property type="match status" value="1"/>
</dbReference>
<gene>
    <name evidence="2" type="ORF">DDF67_23525</name>
</gene>
<dbReference type="EMBL" id="QDKQ01000076">
    <property type="protein sequence ID" value="PVM82441.1"/>
    <property type="molecule type" value="Genomic_DNA"/>
</dbReference>
<evidence type="ECO:0000313" key="2">
    <source>
        <dbReference type="EMBL" id="PVM82441.1"/>
    </source>
</evidence>
<dbReference type="AlphaFoldDB" id="A0A2T9JFH1"/>
<sequence>MNVHENARLTPVGRALMVDRIEQGWSVARAAEAFGVSRRTVGKWLARHRRGGERRLHDRSSAPRRCPRRIPAGVVDQIQALRR</sequence>
<dbReference type="InterPro" id="IPR009057">
    <property type="entry name" value="Homeodomain-like_sf"/>
</dbReference>
<dbReference type="OrthoDB" id="7188425at2"/>
<accession>A0A2T9JFH1</accession>
<evidence type="ECO:0000313" key="3">
    <source>
        <dbReference type="Proteomes" id="UP000245073"/>
    </source>
</evidence>
<dbReference type="InterPro" id="IPR036388">
    <property type="entry name" value="WH-like_DNA-bd_sf"/>
</dbReference>
<dbReference type="Gene3D" id="1.10.10.10">
    <property type="entry name" value="Winged helix-like DNA-binding domain superfamily/Winged helix DNA-binding domain"/>
    <property type="match status" value="1"/>
</dbReference>
<protein>
    <submittedName>
        <fullName evidence="2">IS481 family transposase</fullName>
    </submittedName>
</protein>